<dbReference type="GeneID" id="43650887"/>
<reference evidence="1 2" key="1">
    <citation type="submission" date="2019-04" db="EMBL/GenBank/DDBJ databases">
        <title>Friends and foes A comparative genomics studyof 23 Aspergillus species from section Flavi.</title>
        <authorList>
            <consortium name="DOE Joint Genome Institute"/>
            <person name="Kjaerbolling I."/>
            <person name="Vesth T."/>
            <person name="Frisvad J.C."/>
            <person name="Nybo J.L."/>
            <person name="Theobald S."/>
            <person name="Kildgaard S."/>
            <person name="Isbrandt T."/>
            <person name="Kuo A."/>
            <person name="Sato A."/>
            <person name="Lyhne E.K."/>
            <person name="Kogle M.E."/>
            <person name="Wiebenga A."/>
            <person name="Kun R.S."/>
            <person name="Lubbers R.J."/>
            <person name="Makela M.R."/>
            <person name="Barry K."/>
            <person name="Chovatia M."/>
            <person name="Clum A."/>
            <person name="Daum C."/>
            <person name="Haridas S."/>
            <person name="He G."/>
            <person name="LaButti K."/>
            <person name="Lipzen A."/>
            <person name="Mondo S."/>
            <person name="Riley R."/>
            <person name="Salamov A."/>
            <person name="Simmons B.A."/>
            <person name="Magnuson J.K."/>
            <person name="Henrissat B."/>
            <person name="Mortensen U.H."/>
            <person name="Larsen T.O."/>
            <person name="Devries R.P."/>
            <person name="Grigoriev I.V."/>
            <person name="Machida M."/>
            <person name="Baker S.E."/>
            <person name="Andersen M.R."/>
        </authorList>
    </citation>
    <scope>NUCLEOTIDE SEQUENCE [LARGE SCALE GENOMIC DNA]</scope>
    <source>
        <strain evidence="1 2">CBS 763.97</strain>
    </source>
</reference>
<dbReference type="Proteomes" id="UP000326268">
    <property type="component" value="Unassembled WGS sequence"/>
</dbReference>
<organism evidence="1 2">
    <name type="scientific">Aspergillus caelatus</name>
    <dbReference type="NCBI Taxonomy" id="61420"/>
    <lineage>
        <taxon>Eukaryota</taxon>
        <taxon>Fungi</taxon>
        <taxon>Dikarya</taxon>
        <taxon>Ascomycota</taxon>
        <taxon>Pezizomycotina</taxon>
        <taxon>Eurotiomycetes</taxon>
        <taxon>Eurotiomycetidae</taxon>
        <taxon>Eurotiales</taxon>
        <taxon>Aspergillaceae</taxon>
        <taxon>Aspergillus</taxon>
        <taxon>Aspergillus subgen. Circumdati</taxon>
    </lineage>
</organism>
<dbReference type="AlphaFoldDB" id="A0A5N7A8Q4"/>
<dbReference type="EMBL" id="ML737620">
    <property type="protein sequence ID" value="KAE8366023.1"/>
    <property type="molecule type" value="Genomic_DNA"/>
</dbReference>
<evidence type="ECO:0000313" key="1">
    <source>
        <dbReference type="EMBL" id="KAE8366023.1"/>
    </source>
</evidence>
<dbReference type="RefSeq" id="XP_031929104.1">
    <property type="nucleotide sequence ID" value="XM_032066441.1"/>
</dbReference>
<protein>
    <submittedName>
        <fullName evidence="1">Uncharacterized protein</fullName>
    </submittedName>
</protein>
<proteinExistence type="predicted"/>
<evidence type="ECO:0000313" key="2">
    <source>
        <dbReference type="Proteomes" id="UP000326268"/>
    </source>
</evidence>
<keyword evidence="2" id="KW-1185">Reference proteome</keyword>
<gene>
    <name evidence="1" type="ORF">BDV27DRAFT_125900</name>
</gene>
<name>A0A5N7A8Q4_9EURO</name>
<accession>A0A5N7A8Q4</accession>
<sequence length="53" mass="6083">MSNSGERTRRLHIITICSIIPNEQRCREYSFQATKVPCHKKPKADTQSVVIPN</sequence>